<protein>
    <recommendedName>
        <fullName evidence="4">Trichohyalin-plectin-homology domain-containing protein</fullName>
    </recommendedName>
</protein>
<sequence>MSGGVRSPSERGGRDLPTTNAKALNRYAPKGKPPALTSDAFQTKKLYAGALAHHLTASLGAKNPDAKTMIQSEVKQFFQSGNGLKVEDLSELEKTLRTKLGTSQGLARRAPLPSLHQAACTVIPTSIADEQEFYKENYRVQLKRSEADRHNKQNGRGKMRDIMQAKMNDPWAMLIKQDSEKYKAEAEQAKVDYRTKQAKFRQTLQKQIVEKSNRGELKKAQDEADLRLENERQERLKQEEDEKAARRLALRKKTLQDCRTQLDENAEYRRKQAILLADTQREFSERVAAEQEKARQEEQAKKDYNLGMMKSYIAESAASNEIKKLERKKDEEATLKAKREWEKMLDDSERERKKFLDAQKRRQEATTRNAVGNTFEPRYIPDSVQQKYLAKQLKEEKEREAAWWAKKQIGKEDLLEGLQDQMESRKVYKLKEKAEKKMWNDHFVRECNKVEEKHQEELRRDRETRKKWVKTLDGQLVDFQHQWTYDQYTMNRTDRLHNIRHFEILR</sequence>
<evidence type="ECO:0000256" key="2">
    <source>
        <dbReference type="SAM" id="MobiDB-lite"/>
    </source>
</evidence>
<organism evidence="3">
    <name type="scientific">Pyramimonas obovata</name>
    <dbReference type="NCBI Taxonomy" id="1411642"/>
    <lineage>
        <taxon>Eukaryota</taxon>
        <taxon>Viridiplantae</taxon>
        <taxon>Chlorophyta</taxon>
        <taxon>Pyramimonadophyceae</taxon>
        <taxon>Pyramimonadales</taxon>
        <taxon>Pyramimonadaceae</taxon>
        <taxon>Pyramimonas</taxon>
        <taxon>Pyramimonas incertae sedis</taxon>
    </lineage>
</organism>
<gene>
    <name evidence="3" type="ORF">POBO1169_LOCUS8598</name>
</gene>
<keyword evidence="1" id="KW-0175">Coiled coil</keyword>
<reference evidence="3" key="1">
    <citation type="submission" date="2021-01" db="EMBL/GenBank/DDBJ databases">
        <authorList>
            <person name="Corre E."/>
            <person name="Pelletier E."/>
            <person name="Niang G."/>
            <person name="Scheremetjew M."/>
            <person name="Finn R."/>
            <person name="Kale V."/>
            <person name="Holt S."/>
            <person name="Cochrane G."/>
            <person name="Meng A."/>
            <person name="Brown T."/>
            <person name="Cohen L."/>
        </authorList>
    </citation>
    <scope>NUCLEOTIDE SEQUENCE</scope>
    <source>
        <strain evidence="3">CCMP722</strain>
    </source>
</reference>
<evidence type="ECO:0008006" key="4">
    <source>
        <dbReference type="Google" id="ProtNLM"/>
    </source>
</evidence>
<feature type="region of interest" description="Disordered" evidence="2">
    <location>
        <begin position="1"/>
        <end position="36"/>
    </location>
</feature>
<name>A0A7S0R3T0_9CHLO</name>
<dbReference type="AlphaFoldDB" id="A0A7S0R3T0"/>
<evidence type="ECO:0000256" key="1">
    <source>
        <dbReference type="SAM" id="Coils"/>
    </source>
</evidence>
<accession>A0A7S0R3T0</accession>
<feature type="coiled-coil region" evidence="1">
    <location>
        <begin position="179"/>
        <end position="248"/>
    </location>
</feature>
<proteinExistence type="predicted"/>
<dbReference type="EMBL" id="HBFA01016801">
    <property type="protein sequence ID" value="CAD8666348.1"/>
    <property type="molecule type" value="Transcribed_RNA"/>
</dbReference>
<evidence type="ECO:0000313" key="3">
    <source>
        <dbReference type="EMBL" id="CAD8666348.1"/>
    </source>
</evidence>